<evidence type="ECO:0000313" key="5">
    <source>
        <dbReference type="Proteomes" id="UP000799750"/>
    </source>
</evidence>
<sequence>MDFPGVALITGAASGIGRETALLYAKEGCKSLTIADLNAAGLEETKTKIGAINPDAKVRIAVCNVTDEASVQSMVDGTVEEFGRLDYAANVAGMILLGVQTADMSTDFFEKHYQVNLRGLFFCERAELRAMLKQEPITTKDSKYPARGAIVNVSSMSGLVASPDIPAYATSKFGVVGLTKSDGMNYGSKLIRVNSVAPGAVATPILANSGNKASATPLKDSAAMDNALGRFADPEEVAQCIVWLTSGRASYVTASTVVANGGQLGG</sequence>
<accession>A0A6A6QPD3</accession>
<dbReference type="InterPro" id="IPR036291">
    <property type="entry name" value="NAD(P)-bd_dom_sf"/>
</dbReference>
<reference evidence="4" key="1">
    <citation type="journal article" date="2020" name="Stud. Mycol.">
        <title>101 Dothideomycetes genomes: a test case for predicting lifestyles and emergence of pathogens.</title>
        <authorList>
            <person name="Haridas S."/>
            <person name="Albert R."/>
            <person name="Binder M."/>
            <person name="Bloem J."/>
            <person name="Labutti K."/>
            <person name="Salamov A."/>
            <person name="Andreopoulos B."/>
            <person name="Baker S."/>
            <person name="Barry K."/>
            <person name="Bills G."/>
            <person name="Bluhm B."/>
            <person name="Cannon C."/>
            <person name="Castanera R."/>
            <person name="Culley D."/>
            <person name="Daum C."/>
            <person name="Ezra D."/>
            <person name="Gonzalez J."/>
            <person name="Henrissat B."/>
            <person name="Kuo A."/>
            <person name="Liang C."/>
            <person name="Lipzen A."/>
            <person name="Lutzoni F."/>
            <person name="Magnuson J."/>
            <person name="Mondo S."/>
            <person name="Nolan M."/>
            <person name="Ohm R."/>
            <person name="Pangilinan J."/>
            <person name="Park H.-J."/>
            <person name="Ramirez L."/>
            <person name="Alfaro M."/>
            <person name="Sun H."/>
            <person name="Tritt A."/>
            <person name="Yoshinaga Y."/>
            <person name="Zwiers L.-H."/>
            <person name="Turgeon B."/>
            <person name="Goodwin S."/>
            <person name="Spatafora J."/>
            <person name="Crous P."/>
            <person name="Grigoriev I."/>
        </authorList>
    </citation>
    <scope>NUCLEOTIDE SEQUENCE</scope>
    <source>
        <strain evidence="4">CBS 269.34</strain>
    </source>
</reference>
<evidence type="ECO:0000256" key="1">
    <source>
        <dbReference type="ARBA" id="ARBA00006484"/>
    </source>
</evidence>
<dbReference type="Pfam" id="PF13561">
    <property type="entry name" value="adh_short_C2"/>
    <property type="match status" value="1"/>
</dbReference>
<dbReference type="Gene3D" id="3.40.50.720">
    <property type="entry name" value="NAD(P)-binding Rossmann-like Domain"/>
    <property type="match status" value="1"/>
</dbReference>
<dbReference type="Proteomes" id="UP000799750">
    <property type="component" value="Unassembled WGS sequence"/>
</dbReference>
<dbReference type="EMBL" id="MU004190">
    <property type="protein sequence ID" value="KAF2494378.1"/>
    <property type="molecule type" value="Genomic_DNA"/>
</dbReference>
<dbReference type="CDD" id="cd05233">
    <property type="entry name" value="SDR_c"/>
    <property type="match status" value="1"/>
</dbReference>
<dbReference type="GO" id="GO:0016491">
    <property type="term" value="F:oxidoreductase activity"/>
    <property type="evidence" value="ECO:0007669"/>
    <property type="project" value="UniProtKB-KW"/>
</dbReference>
<name>A0A6A6QPD3_9PEZI</name>
<dbReference type="PANTHER" id="PTHR24321:SF12">
    <property type="entry name" value="SHORT-CHAIN DEHYDROGENASE_REDUCTASE FAMILY, PUTATIVE (AFU_ORTHOLOGUE AFUA_5G14340)-RELATED"/>
    <property type="match status" value="1"/>
</dbReference>
<dbReference type="OrthoDB" id="5840532at2759"/>
<dbReference type="SUPFAM" id="SSF51735">
    <property type="entry name" value="NAD(P)-binding Rossmann-fold domains"/>
    <property type="match status" value="1"/>
</dbReference>
<dbReference type="PANTHER" id="PTHR24321">
    <property type="entry name" value="DEHYDROGENASES, SHORT CHAIN"/>
    <property type="match status" value="1"/>
</dbReference>
<evidence type="ECO:0000313" key="4">
    <source>
        <dbReference type="EMBL" id="KAF2494378.1"/>
    </source>
</evidence>
<dbReference type="InterPro" id="IPR002347">
    <property type="entry name" value="SDR_fam"/>
</dbReference>
<evidence type="ECO:0000256" key="2">
    <source>
        <dbReference type="ARBA" id="ARBA00022857"/>
    </source>
</evidence>
<keyword evidence="5" id="KW-1185">Reference proteome</keyword>
<organism evidence="4 5">
    <name type="scientific">Lophium mytilinum</name>
    <dbReference type="NCBI Taxonomy" id="390894"/>
    <lineage>
        <taxon>Eukaryota</taxon>
        <taxon>Fungi</taxon>
        <taxon>Dikarya</taxon>
        <taxon>Ascomycota</taxon>
        <taxon>Pezizomycotina</taxon>
        <taxon>Dothideomycetes</taxon>
        <taxon>Pleosporomycetidae</taxon>
        <taxon>Mytilinidiales</taxon>
        <taxon>Mytilinidiaceae</taxon>
        <taxon>Lophium</taxon>
    </lineage>
</organism>
<dbReference type="FunFam" id="3.40.50.720:FF:000084">
    <property type="entry name" value="Short-chain dehydrogenase reductase"/>
    <property type="match status" value="1"/>
</dbReference>
<comment type="similarity">
    <text evidence="1">Belongs to the short-chain dehydrogenases/reductases (SDR) family.</text>
</comment>
<evidence type="ECO:0000256" key="3">
    <source>
        <dbReference type="ARBA" id="ARBA00023002"/>
    </source>
</evidence>
<keyword evidence="2" id="KW-0521">NADP</keyword>
<dbReference type="PRINTS" id="PR00080">
    <property type="entry name" value="SDRFAMILY"/>
</dbReference>
<proteinExistence type="inferred from homology"/>
<dbReference type="AlphaFoldDB" id="A0A6A6QPD3"/>
<protein>
    <submittedName>
        <fullName evidence="4">Oxidoreductase</fullName>
    </submittedName>
</protein>
<dbReference type="PRINTS" id="PR00081">
    <property type="entry name" value="GDHRDH"/>
</dbReference>
<gene>
    <name evidence="4" type="ORF">BU16DRAFT_550399</name>
</gene>
<keyword evidence="3" id="KW-0560">Oxidoreductase</keyword>